<dbReference type="KEGG" id="nnu:104585814"/>
<name>A0A1U7Z1S4_NELNU</name>
<dbReference type="FunFam" id="2.120.10.30:FF:000108">
    <property type="entry name" value="NHL domain-containing protein"/>
    <property type="match status" value="1"/>
</dbReference>
<dbReference type="PANTHER" id="PTHR46388:SF3">
    <property type="entry name" value="DUF1618 DOMAIN-CONTAINING PROTEIN"/>
    <property type="match status" value="1"/>
</dbReference>
<sequence>MALRLRRLREISRAMPRYLSSGITCLHSRQDTILPSPSFIHLRNMCMKINKSLIDKGCHSHRLSTLSDSLHESSSESVLLTFMESTLDELEGPYHCWLNKLEESKELFDRNGIFLVLSGAFLDRCSMLSSDHVVMLERVKFLQQRYRQLNVFGFQPVSAVGSIASHTCLIWTTLKEYITFPILLSSKNFPEIKNGACYLLFKAFKGPLICHEKSADVGTIIKDIEELNLLHSGDSLTVQKFQGTGVKQSEFIKEPYICSFLQNLLLYFPGCISVDETRNRLFLSDTNHHRIIVSDGNGMILDCIGSSPGFEDGEFEIAKLFRPASSFYYQAEDCLYFVDSENHAIRKANFDTRTVETFFPTIGTSRKIFGMWGWILDKLGMGREAAEKSQELGLESLIFPWHLMKSRDNDLLIVNRRFETLWVMNLASGEIKEIAKGFSNIMEICGQTIMEKESILKEIGANWLEQSVNTSMECLSFASLMSSIATFEHYIIFCDAVGHRVLKLDRESGVVSELQLSNFGMLGLPYWLDFPLERVFVGGNAYQRPCIDHLQCFNVLPGRCDIQVTVDIPEGTELAAPLEEVCIWRQARGSAAEVSGSNGVSISSEKVGVAQQWFDELDNLAFSEPGSESNIQEETDSSDRNFQDEKVVHIDSAVNISPGTSEVIIYAVLYLKLSRAWMSAGVNQENKAQRLLDILNYDRSGKKGRDSSIQLMLKLDRDLGDVTFMRPLHLRIRLECRDHPVPDRSKEVILTDSSLEVKVSLD</sequence>
<dbReference type="OrthoDB" id="273823at2759"/>
<dbReference type="GeneID" id="104585814"/>
<evidence type="ECO:0000313" key="1">
    <source>
        <dbReference type="Proteomes" id="UP000189703"/>
    </source>
</evidence>
<accession>A0A1U7Z1S4</accession>
<organism evidence="1 2">
    <name type="scientific">Nelumbo nucifera</name>
    <name type="common">Sacred lotus</name>
    <dbReference type="NCBI Taxonomy" id="4432"/>
    <lineage>
        <taxon>Eukaryota</taxon>
        <taxon>Viridiplantae</taxon>
        <taxon>Streptophyta</taxon>
        <taxon>Embryophyta</taxon>
        <taxon>Tracheophyta</taxon>
        <taxon>Spermatophyta</taxon>
        <taxon>Magnoliopsida</taxon>
        <taxon>Proteales</taxon>
        <taxon>Nelumbonaceae</taxon>
        <taxon>Nelumbo</taxon>
    </lineage>
</organism>
<dbReference type="PANTHER" id="PTHR46388">
    <property type="entry name" value="NHL REPEAT-CONTAINING PROTEIN 2"/>
    <property type="match status" value="1"/>
</dbReference>
<dbReference type="GO" id="GO:0061630">
    <property type="term" value="F:ubiquitin protein ligase activity"/>
    <property type="evidence" value="ECO:0000318"/>
    <property type="project" value="GO_Central"/>
</dbReference>
<dbReference type="RefSeq" id="XP_010241115.1">
    <property type="nucleotide sequence ID" value="XM_010242813.2"/>
</dbReference>
<gene>
    <name evidence="2" type="primary">LOC104585814</name>
</gene>
<evidence type="ECO:0000313" key="2">
    <source>
        <dbReference type="RefSeq" id="XP_010241115.1"/>
    </source>
</evidence>
<protein>
    <submittedName>
        <fullName evidence="2">Uncharacterized protein LOC104585814</fullName>
    </submittedName>
</protein>
<reference evidence="2" key="1">
    <citation type="submission" date="2025-08" db="UniProtKB">
        <authorList>
            <consortium name="RefSeq"/>
        </authorList>
    </citation>
    <scope>IDENTIFICATION</scope>
</reference>
<dbReference type="Proteomes" id="UP000189703">
    <property type="component" value="Unplaced"/>
</dbReference>
<dbReference type="FunCoup" id="A0A1U7Z1S4">
    <property type="interactions" value="1829"/>
</dbReference>
<dbReference type="GO" id="GO:0043161">
    <property type="term" value="P:proteasome-mediated ubiquitin-dependent protein catabolic process"/>
    <property type="evidence" value="ECO:0000318"/>
    <property type="project" value="GO_Central"/>
</dbReference>
<dbReference type="Gene3D" id="2.120.10.30">
    <property type="entry name" value="TolB, C-terminal domain"/>
    <property type="match status" value="1"/>
</dbReference>
<dbReference type="eggNOG" id="ENOG502QRZM">
    <property type="taxonomic scope" value="Eukaryota"/>
</dbReference>
<dbReference type="OMA" id="GIWSWIT"/>
<dbReference type="GO" id="GO:0000209">
    <property type="term" value="P:protein polyubiquitination"/>
    <property type="evidence" value="ECO:0000318"/>
    <property type="project" value="GO_Central"/>
</dbReference>
<dbReference type="STRING" id="4432.A0A1U7Z1S4"/>
<dbReference type="AlphaFoldDB" id="A0A1U7Z1S4"/>
<proteinExistence type="predicted"/>
<dbReference type="SUPFAM" id="SSF63825">
    <property type="entry name" value="YWTD domain"/>
    <property type="match status" value="1"/>
</dbReference>
<keyword evidence="1" id="KW-1185">Reference proteome</keyword>
<dbReference type="InterPro" id="IPR011042">
    <property type="entry name" value="6-blade_b-propeller_TolB-like"/>
</dbReference>